<dbReference type="SUPFAM" id="SSF88946">
    <property type="entry name" value="Sigma2 domain of RNA polymerase sigma factors"/>
    <property type="match status" value="1"/>
</dbReference>
<accession>A0A1H9F0R2</accession>
<evidence type="ECO:0000259" key="6">
    <source>
        <dbReference type="Pfam" id="PF04542"/>
    </source>
</evidence>
<dbReference type="InterPro" id="IPR013324">
    <property type="entry name" value="RNA_pol_sigma_r3/r4-like"/>
</dbReference>
<dbReference type="InterPro" id="IPR007627">
    <property type="entry name" value="RNA_pol_sigma70_r2"/>
</dbReference>
<dbReference type="Gene3D" id="1.10.1740.10">
    <property type="match status" value="1"/>
</dbReference>
<sequence length="204" mass="22661">MTPDADPSVVQPLDAGAYEEWDDASLVGRAASGDDSAFAVLVRRYQGPLFRHALRLTPDRRLAEDIVQEAFLTAWRRLPTLQTPEAFRGWLYQITTRRSIDAFRARRPEQPVDTTAPELDGLVAAEPGPEARAEQRAQLGDLAAALQELPVAQRAAWAMREVDGLSYEEVAVALGVPVSTVRGRIARARRELVERMGSWQTTRD</sequence>
<evidence type="ECO:0000256" key="4">
    <source>
        <dbReference type="ARBA" id="ARBA00023125"/>
    </source>
</evidence>
<evidence type="ECO:0000313" key="8">
    <source>
        <dbReference type="EMBL" id="SEQ31546.1"/>
    </source>
</evidence>
<reference evidence="9" key="1">
    <citation type="submission" date="2016-10" db="EMBL/GenBank/DDBJ databases">
        <authorList>
            <person name="Varghese N."/>
            <person name="Submissions S."/>
        </authorList>
    </citation>
    <scope>NUCLEOTIDE SEQUENCE [LARGE SCALE GENOMIC DNA]</scope>
    <source>
        <strain evidence="9">CGMCC 4.6856</strain>
    </source>
</reference>
<evidence type="ECO:0000259" key="7">
    <source>
        <dbReference type="Pfam" id="PF08281"/>
    </source>
</evidence>
<dbReference type="InterPro" id="IPR014284">
    <property type="entry name" value="RNA_pol_sigma-70_dom"/>
</dbReference>
<keyword evidence="4" id="KW-0238">DNA-binding</keyword>
<dbReference type="STRING" id="1036181.SAMN05421756_103113"/>
<evidence type="ECO:0000256" key="3">
    <source>
        <dbReference type="ARBA" id="ARBA00023082"/>
    </source>
</evidence>
<keyword evidence="2" id="KW-0805">Transcription regulation</keyword>
<organism evidence="8 9">
    <name type="scientific">Microlunatus flavus</name>
    <dbReference type="NCBI Taxonomy" id="1036181"/>
    <lineage>
        <taxon>Bacteria</taxon>
        <taxon>Bacillati</taxon>
        <taxon>Actinomycetota</taxon>
        <taxon>Actinomycetes</taxon>
        <taxon>Propionibacteriales</taxon>
        <taxon>Propionibacteriaceae</taxon>
        <taxon>Microlunatus</taxon>
    </lineage>
</organism>
<comment type="similarity">
    <text evidence="1">Belongs to the sigma-70 factor family. ECF subfamily.</text>
</comment>
<evidence type="ECO:0000313" key="9">
    <source>
        <dbReference type="Proteomes" id="UP000198504"/>
    </source>
</evidence>
<dbReference type="InterPro" id="IPR036388">
    <property type="entry name" value="WH-like_DNA-bd_sf"/>
</dbReference>
<dbReference type="InterPro" id="IPR013249">
    <property type="entry name" value="RNA_pol_sigma70_r4_t2"/>
</dbReference>
<dbReference type="EMBL" id="FOFA01000003">
    <property type="protein sequence ID" value="SEQ31546.1"/>
    <property type="molecule type" value="Genomic_DNA"/>
</dbReference>
<dbReference type="SUPFAM" id="SSF88659">
    <property type="entry name" value="Sigma3 and sigma4 domains of RNA polymerase sigma factors"/>
    <property type="match status" value="1"/>
</dbReference>
<keyword evidence="5" id="KW-0804">Transcription</keyword>
<dbReference type="CDD" id="cd06171">
    <property type="entry name" value="Sigma70_r4"/>
    <property type="match status" value="1"/>
</dbReference>
<evidence type="ECO:0000256" key="5">
    <source>
        <dbReference type="ARBA" id="ARBA00023163"/>
    </source>
</evidence>
<proteinExistence type="inferred from homology"/>
<dbReference type="AlphaFoldDB" id="A0A1H9F0R2"/>
<dbReference type="GO" id="GO:0016987">
    <property type="term" value="F:sigma factor activity"/>
    <property type="evidence" value="ECO:0007669"/>
    <property type="project" value="UniProtKB-KW"/>
</dbReference>
<keyword evidence="9" id="KW-1185">Reference proteome</keyword>
<dbReference type="Proteomes" id="UP000198504">
    <property type="component" value="Unassembled WGS sequence"/>
</dbReference>
<feature type="domain" description="RNA polymerase sigma factor 70 region 4 type 2" evidence="7">
    <location>
        <begin position="141"/>
        <end position="192"/>
    </location>
</feature>
<dbReference type="InterPro" id="IPR013325">
    <property type="entry name" value="RNA_pol_sigma_r2"/>
</dbReference>
<evidence type="ECO:0000256" key="2">
    <source>
        <dbReference type="ARBA" id="ARBA00023015"/>
    </source>
</evidence>
<keyword evidence="3" id="KW-0731">Sigma factor</keyword>
<feature type="domain" description="RNA polymerase sigma-70 region 2" evidence="6">
    <location>
        <begin position="41"/>
        <end position="107"/>
    </location>
</feature>
<gene>
    <name evidence="8" type="ORF">SAMN05421756_103113</name>
</gene>
<dbReference type="GO" id="GO:0003677">
    <property type="term" value="F:DNA binding"/>
    <property type="evidence" value="ECO:0007669"/>
    <property type="project" value="UniProtKB-KW"/>
</dbReference>
<dbReference type="OrthoDB" id="5244716at2"/>
<dbReference type="PANTHER" id="PTHR43133:SF8">
    <property type="entry name" value="RNA POLYMERASE SIGMA FACTOR HI_1459-RELATED"/>
    <property type="match status" value="1"/>
</dbReference>
<dbReference type="Gene3D" id="1.10.10.10">
    <property type="entry name" value="Winged helix-like DNA-binding domain superfamily/Winged helix DNA-binding domain"/>
    <property type="match status" value="1"/>
</dbReference>
<dbReference type="InterPro" id="IPR039425">
    <property type="entry name" value="RNA_pol_sigma-70-like"/>
</dbReference>
<dbReference type="PANTHER" id="PTHR43133">
    <property type="entry name" value="RNA POLYMERASE ECF-TYPE SIGMA FACTO"/>
    <property type="match status" value="1"/>
</dbReference>
<dbReference type="NCBIfam" id="TIGR02937">
    <property type="entry name" value="sigma70-ECF"/>
    <property type="match status" value="1"/>
</dbReference>
<dbReference type="Pfam" id="PF08281">
    <property type="entry name" value="Sigma70_r4_2"/>
    <property type="match status" value="1"/>
</dbReference>
<evidence type="ECO:0000256" key="1">
    <source>
        <dbReference type="ARBA" id="ARBA00010641"/>
    </source>
</evidence>
<protein>
    <submittedName>
        <fullName evidence="8">RNA polymerase sigma-70 factor, ECF subfamily</fullName>
    </submittedName>
</protein>
<dbReference type="RefSeq" id="WP_091178754.1">
    <property type="nucleotide sequence ID" value="NZ_FOFA01000003.1"/>
</dbReference>
<dbReference type="Pfam" id="PF04542">
    <property type="entry name" value="Sigma70_r2"/>
    <property type="match status" value="1"/>
</dbReference>
<name>A0A1H9F0R2_9ACTN</name>
<dbReference type="GO" id="GO:0006352">
    <property type="term" value="P:DNA-templated transcription initiation"/>
    <property type="evidence" value="ECO:0007669"/>
    <property type="project" value="InterPro"/>
</dbReference>